<keyword evidence="3" id="KW-1185">Reference proteome</keyword>
<protein>
    <submittedName>
        <fullName evidence="2">CoA transferase subunit A</fullName>
    </submittedName>
</protein>
<comment type="caution">
    <text evidence="2">The sequence shown here is derived from an EMBL/GenBank/DDBJ whole genome shotgun (WGS) entry which is preliminary data.</text>
</comment>
<dbReference type="EMBL" id="JALDAX010000018">
    <property type="protein sequence ID" value="MCI3244882.1"/>
    <property type="molecule type" value="Genomic_DNA"/>
</dbReference>
<dbReference type="Pfam" id="PF01144">
    <property type="entry name" value="CoA_trans"/>
    <property type="match status" value="1"/>
</dbReference>
<evidence type="ECO:0000313" key="3">
    <source>
        <dbReference type="Proteomes" id="UP001165270"/>
    </source>
</evidence>
<name>A0ABS9XTE8_9ACTN</name>
<gene>
    <name evidence="2" type="ORF">MQN93_34750</name>
</gene>
<dbReference type="Gene3D" id="3.40.1080.10">
    <property type="entry name" value="Glutaconate Coenzyme A-transferase"/>
    <property type="match status" value="1"/>
</dbReference>
<dbReference type="Proteomes" id="UP001165270">
    <property type="component" value="Unassembled WGS sequence"/>
</dbReference>
<keyword evidence="2" id="KW-0808">Transferase</keyword>
<dbReference type="RefSeq" id="WP_242712642.1">
    <property type="nucleotide sequence ID" value="NZ_JALDAX010000018.1"/>
</dbReference>
<dbReference type="SMART" id="SM00882">
    <property type="entry name" value="CoA_trans"/>
    <property type="match status" value="1"/>
</dbReference>
<evidence type="ECO:0000313" key="2">
    <source>
        <dbReference type="EMBL" id="MCI3244882.1"/>
    </source>
</evidence>
<organism evidence="2 3">
    <name type="scientific">Streptomyces spinosisporus</name>
    <dbReference type="NCBI Taxonomy" id="2927582"/>
    <lineage>
        <taxon>Bacteria</taxon>
        <taxon>Bacillati</taxon>
        <taxon>Actinomycetota</taxon>
        <taxon>Actinomycetes</taxon>
        <taxon>Kitasatosporales</taxon>
        <taxon>Streptomycetaceae</taxon>
        <taxon>Streptomyces</taxon>
    </lineage>
</organism>
<proteinExistence type="inferred from homology"/>
<dbReference type="PANTHER" id="PTHR43293">
    <property type="entry name" value="ACETATE COA-TRANSFERASE YDIF"/>
    <property type="match status" value="1"/>
</dbReference>
<dbReference type="PANTHER" id="PTHR43293:SF3">
    <property type="entry name" value="CHOLESTEROL RING-CLEAVING HYDROLASE IPDB SUBUNIT"/>
    <property type="match status" value="1"/>
</dbReference>
<dbReference type="GO" id="GO:0016740">
    <property type="term" value="F:transferase activity"/>
    <property type="evidence" value="ECO:0007669"/>
    <property type="project" value="UniProtKB-KW"/>
</dbReference>
<evidence type="ECO:0000256" key="1">
    <source>
        <dbReference type="ARBA" id="ARBA00007047"/>
    </source>
</evidence>
<dbReference type="InterPro" id="IPR004165">
    <property type="entry name" value="CoA_trans_fam_I"/>
</dbReference>
<sequence>MDASSPPPAARTVRTSKATALSEAVALVPSGSFVALGGLWFHNNPSAAVHELIRQGVEGLTIVAAPPSSYAVDLLIGAGAVRTAYLAHVSFDHLGMAPNFRRAGESGEVEIIDGDEALLLGGLMATLEALPKHPVHSLKGTDLLRRSPLAGSSDAFGGADVAAPAAMAPDVCLLHAQEADIYGNVRYEGTPFCDPLLAKASHKVIVCVDRLVDNDEIRREPHLTVIPGYLVDAVVETPYGAHPCASQGHYAHDEERLTAYMAAGRTAAGWRSDYLEPYVLRPRTPQEYLAAVGGAERIERLASVVS</sequence>
<reference evidence="2" key="1">
    <citation type="submission" date="2022-03" db="EMBL/GenBank/DDBJ databases">
        <title>Streptomyces 7R015 and 7R016 isolated from Barleria lupulina in Thailand.</title>
        <authorList>
            <person name="Kanchanasin P."/>
            <person name="Phongsopitanun W."/>
            <person name="Tanasupawat S."/>
        </authorList>
    </citation>
    <scope>NUCLEOTIDE SEQUENCE</scope>
    <source>
        <strain evidence="2">7R016</strain>
    </source>
</reference>
<comment type="similarity">
    <text evidence="1">Belongs to the 3-oxoacid CoA-transferase subunit B family.</text>
</comment>
<dbReference type="SUPFAM" id="SSF100950">
    <property type="entry name" value="NagB/RpiA/CoA transferase-like"/>
    <property type="match status" value="1"/>
</dbReference>
<dbReference type="InterPro" id="IPR037171">
    <property type="entry name" value="NagB/RpiA_transferase-like"/>
</dbReference>
<accession>A0ABS9XTE8</accession>